<dbReference type="InterPro" id="IPR050622">
    <property type="entry name" value="CPA3_antiporter_subunitB"/>
</dbReference>
<feature type="domain" description="Na+/H+ antiporter MnhB subunit-related protein" evidence="8">
    <location>
        <begin position="184"/>
        <end position="292"/>
    </location>
</feature>
<comment type="similarity">
    <text evidence="2">Belongs to the CPA3 antiporters (TC 2.A.63) subunit B family.</text>
</comment>
<keyword evidence="6 7" id="KW-0472">Membrane</keyword>
<feature type="domain" description="MrpA C-terminal/MbhE" evidence="10">
    <location>
        <begin position="124"/>
        <end position="175"/>
    </location>
</feature>
<evidence type="ECO:0000256" key="2">
    <source>
        <dbReference type="ARBA" id="ARBA00009425"/>
    </source>
</evidence>
<dbReference type="PANTHER" id="PTHR33932:SF4">
    <property type="entry name" value="NA(+)_H(+) ANTIPORTER SUBUNIT B"/>
    <property type="match status" value="1"/>
</dbReference>
<feature type="transmembrane region" description="Helical" evidence="7">
    <location>
        <begin position="209"/>
        <end position="230"/>
    </location>
</feature>
<evidence type="ECO:0000259" key="10">
    <source>
        <dbReference type="Pfam" id="PF20501"/>
    </source>
</evidence>
<evidence type="ECO:0000259" key="9">
    <source>
        <dbReference type="Pfam" id="PF13244"/>
    </source>
</evidence>
<sequence length="314" mass="32381">MGALVLVFDGLLAAALIWLAWQATHTPGLFRAVISFIIFGLLMALAWVRLEAPDIALAEAAIGAGATGALLLSALGRLAVTDEAGTPWQERGDLYFWVPAGLALLGLLTLAAWQLPSPGLGEEVQASLAESGVENPVTAVLLNFRAFDTLLEIGVLLLATVAIWSLGRMPVPGVPAMTSPVLPALGRVLFPMFALVSVYLLWRGSHAPGGAFSAGAVMGAGGILTILAGAQPWLTGSAYGPWRILLSLGLAAMLAVALGVIALGQPFFAYPTDLAGPIVLLLELAAGLSIAMSLVALYLAGQPPASCNGESMRR</sequence>
<dbReference type="InterPro" id="IPR007182">
    <property type="entry name" value="MnhB"/>
</dbReference>
<evidence type="ECO:0000256" key="6">
    <source>
        <dbReference type="ARBA" id="ARBA00023136"/>
    </source>
</evidence>
<keyword evidence="3" id="KW-1003">Cell membrane</keyword>
<accession>A0A498C452</accession>
<feature type="domain" description="MrpA C-terminal/MbhD" evidence="9">
    <location>
        <begin position="15"/>
        <end position="78"/>
    </location>
</feature>
<feature type="transmembrane region" description="Helical" evidence="7">
    <location>
        <begin position="242"/>
        <end position="263"/>
    </location>
</feature>
<keyword evidence="5 7" id="KW-1133">Transmembrane helix</keyword>
<feature type="transmembrane region" description="Helical" evidence="7">
    <location>
        <begin position="29"/>
        <end position="48"/>
    </location>
</feature>
<protein>
    <submittedName>
        <fullName evidence="11">Multisubunit sodium/proton antiporter MrpB subunit</fullName>
    </submittedName>
</protein>
<dbReference type="Proteomes" id="UP000275461">
    <property type="component" value="Unassembled WGS sequence"/>
</dbReference>
<evidence type="ECO:0000256" key="1">
    <source>
        <dbReference type="ARBA" id="ARBA00004651"/>
    </source>
</evidence>
<evidence type="ECO:0000313" key="11">
    <source>
        <dbReference type="EMBL" id="RLK50475.1"/>
    </source>
</evidence>
<feature type="transmembrane region" description="Helical" evidence="7">
    <location>
        <begin position="181"/>
        <end position="202"/>
    </location>
</feature>
<evidence type="ECO:0000256" key="7">
    <source>
        <dbReference type="SAM" id="Phobius"/>
    </source>
</evidence>
<feature type="transmembrane region" description="Helical" evidence="7">
    <location>
        <begin position="275"/>
        <end position="300"/>
    </location>
</feature>
<evidence type="ECO:0000256" key="5">
    <source>
        <dbReference type="ARBA" id="ARBA00022989"/>
    </source>
</evidence>
<dbReference type="Pfam" id="PF04039">
    <property type="entry name" value="MnhB"/>
    <property type="match status" value="1"/>
</dbReference>
<evidence type="ECO:0000313" key="12">
    <source>
        <dbReference type="Proteomes" id="UP000275461"/>
    </source>
</evidence>
<organism evidence="11 12">
    <name type="scientific">Alkalispirillum mobile</name>
    <dbReference type="NCBI Taxonomy" id="85925"/>
    <lineage>
        <taxon>Bacteria</taxon>
        <taxon>Pseudomonadati</taxon>
        <taxon>Pseudomonadota</taxon>
        <taxon>Gammaproteobacteria</taxon>
        <taxon>Chromatiales</taxon>
        <taxon>Ectothiorhodospiraceae</taxon>
        <taxon>Alkalispirillum</taxon>
    </lineage>
</organism>
<keyword evidence="4 7" id="KW-0812">Transmembrane</keyword>
<evidence type="ECO:0000256" key="4">
    <source>
        <dbReference type="ARBA" id="ARBA00022692"/>
    </source>
</evidence>
<dbReference type="AlphaFoldDB" id="A0A498C452"/>
<evidence type="ECO:0000259" key="8">
    <source>
        <dbReference type="Pfam" id="PF04039"/>
    </source>
</evidence>
<proteinExistence type="inferred from homology"/>
<name>A0A498C452_9GAMM</name>
<dbReference type="OrthoDB" id="4962908at2"/>
<comment type="subcellular location">
    <subcellularLocation>
        <location evidence="1">Cell membrane</location>
        <topology evidence="1">Multi-pass membrane protein</topology>
    </subcellularLocation>
</comment>
<dbReference type="Pfam" id="PF13244">
    <property type="entry name" value="MbhD"/>
    <property type="match status" value="1"/>
</dbReference>
<dbReference type="RefSeq" id="WP_121440964.1">
    <property type="nucleotide sequence ID" value="NZ_RCDA01000001.1"/>
</dbReference>
<dbReference type="GO" id="GO:0005886">
    <property type="term" value="C:plasma membrane"/>
    <property type="evidence" value="ECO:0007669"/>
    <property type="project" value="UniProtKB-SubCell"/>
</dbReference>
<feature type="transmembrane region" description="Helical" evidence="7">
    <location>
        <begin position="55"/>
        <end position="74"/>
    </location>
</feature>
<dbReference type="PANTHER" id="PTHR33932">
    <property type="entry name" value="NA(+)/H(+) ANTIPORTER SUBUNIT B"/>
    <property type="match status" value="1"/>
</dbReference>
<reference evidence="11 12" key="1">
    <citation type="submission" date="2018-10" db="EMBL/GenBank/DDBJ databases">
        <title>Genomic Encyclopedia of Type Strains, Phase IV (KMG-IV): sequencing the most valuable type-strain genomes for metagenomic binning, comparative biology and taxonomic classification.</title>
        <authorList>
            <person name="Goeker M."/>
        </authorList>
    </citation>
    <scope>NUCLEOTIDE SEQUENCE [LARGE SCALE GENOMIC DNA]</scope>
    <source>
        <strain evidence="11 12">DSM 12769</strain>
    </source>
</reference>
<gene>
    <name evidence="11" type="ORF">DFR31_0375</name>
</gene>
<feature type="transmembrane region" description="Helical" evidence="7">
    <location>
        <begin position="94"/>
        <end position="113"/>
    </location>
</feature>
<dbReference type="Pfam" id="PF20501">
    <property type="entry name" value="MbhE"/>
    <property type="match status" value="1"/>
</dbReference>
<evidence type="ECO:0000256" key="3">
    <source>
        <dbReference type="ARBA" id="ARBA00022475"/>
    </source>
</evidence>
<feature type="transmembrane region" description="Helical" evidence="7">
    <location>
        <begin position="150"/>
        <end position="169"/>
    </location>
</feature>
<keyword evidence="12" id="KW-1185">Reference proteome</keyword>
<dbReference type="EMBL" id="RCDA01000001">
    <property type="protein sequence ID" value="RLK50475.1"/>
    <property type="molecule type" value="Genomic_DNA"/>
</dbReference>
<comment type="caution">
    <text evidence="11">The sequence shown here is derived from an EMBL/GenBank/DDBJ whole genome shotgun (WGS) entry which is preliminary data.</text>
</comment>
<dbReference type="InterPro" id="IPR025383">
    <property type="entry name" value="MrpA_C/MbhD"/>
</dbReference>
<dbReference type="InterPro" id="IPR046806">
    <property type="entry name" value="MrpA_C/MbhE"/>
</dbReference>